<evidence type="ECO:0000259" key="1">
    <source>
        <dbReference type="Pfam" id="PF06904"/>
    </source>
</evidence>
<dbReference type="AlphaFoldDB" id="A0A8J6Q1C0"/>
<evidence type="ECO:0000313" key="2">
    <source>
        <dbReference type="EMBL" id="MBD0414575.1"/>
    </source>
</evidence>
<reference evidence="2" key="1">
    <citation type="submission" date="2020-09" db="EMBL/GenBank/DDBJ databases">
        <title>Genome seq and assembly of Tianweitania sp.</title>
        <authorList>
            <person name="Chhetri G."/>
        </authorList>
    </citation>
    <scope>NUCLEOTIDE SEQUENCE</scope>
    <source>
        <strain evidence="2">Rool2</strain>
    </source>
</reference>
<keyword evidence="3" id="KW-1185">Reference proteome</keyword>
<comment type="caution">
    <text evidence="2">The sequence shown here is derived from an EMBL/GenBank/DDBJ whole genome shotgun (WGS) entry which is preliminary data.</text>
</comment>
<organism evidence="2 3">
    <name type="scientific">Oryzicola mucosus</name>
    <dbReference type="NCBI Taxonomy" id="2767425"/>
    <lineage>
        <taxon>Bacteria</taxon>
        <taxon>Pseudomonadati</taxon>
        <taxon>Pseudomonadota</taxon>
        <taxon>Alphaproteobacteria</taxon>
        <taxon>Hyphomicrobiales</taxon>
        <taxon>Phyllobacteriaceae</taxon>
        <taxon>Oryzicola</taxon>
    </lineage>
</organism>
<dbReference type="Pfam" id="PF06904">
    <property type="entry name" value="Extensin-like_C"/>
    <property type="match status" value="1"/>
</dbReference>
<feature type="domain" description="Extensin-like C-terminal" evidence="1">
    <location>
        <begin position="85"/>
        <end position="262"/>
    </location>
</feature>
<dbReference type="EMBL" id="JACVVX010000002">
    <property type="protein sequence ID" value="MBD0414575.1"/>
    <property type="molecule type" value="Genomic_DNA"/>
</dbReference>
<dbReference type="InterPro" id="IPR009683">
    <property type="entry name" value="Extensin-like_C"/>
</dbReference>
<protein>
    <submittedName>
        <fullName evidence="2">Extensin family protein</fullName>
    </submittedName>
</protein>
<sequence length="262" mass="28087">MPEQPVPAPIEVAPVDVAPVQPDPVEVAPVQPYPTEPAPVQAATPRAGVGMQTLVPSNPMMVAYPPVQNPTRSAPTNALNADDVECRRDLKKLGVVYRELGRVGNGGGGGGCGIDNAVQVSSINGVKISPAATLTCDMASSLGMWTRRELVPAARLRYWSGVKTIHQGSSYSCRRIAGSRTLSAHGEGNAIDIMRIELNNGSDIEVRKPGLFAFRQRGLLNTVRADGCQYFTTVLGPGYNAAHADHFHFDLMKRRNGYRACK</sequence>
<dbReference type="Proteomes" id="UP000643405">
    <property type="component" value="Unassembled WGS sequence"/>
</dbReference>
<gene>
    <name evidence="2" type="ORF">ICI42_07905</name>
</gene>
<name>A0A8J6Q1C0_9HYPH</name>
<proteinExistence type="predicted"/>
<accession>A0A8J6Q1C0</accession>
<evidence type="ECO:0000313" key="3">
    <source>
        <dbReference type="Proteomes" id="UP000643405"/>
    </source>
</evidence>